<evidence type="ECO:0000313" key="1">
    <source>
        <dbReference type="EMBL" id="KAI4859399.1"/>
    </source>
</evidence>
<proteinExistence type="predicted"/>
<keyword evidence="2" id="KW-1185">Reference proteome</keyword>
<organism evidence="1 2">
    <name type="scientific">Hypoxylon rubiginosum</name>
    <dbReference type="NCBI Taxonomy" id="110542"/>
    <lineage>
        <taxon>Eukaryota</taxon>
        <taxon>Fungi</taxon>
        <taxon>Dikarya</taxon>
        <taxon>Ascomycota</taxon>
        <taxon>Pezizomycotina</taxon>
        <taxon>Sordariomycetes</taxon>
        <taxon>Xylariomycetidae</taxon>
        <taxon>Xylariales</taxon>
        <taxon>Hypoxylaceae</taxon>
        <taxon>Hypoxylon</taxon>
    </lineage>
</organism>
<name>A0ACB9YJ77_9PEZI</name>
<accession>A0ACB9YJ77</accession>
<protein>
    <submittedName>
        <fullName evidence="1">P-loop containing nucleoside triphosphate hydrolase protein</fullName>
    </submittedName>
</protein>
<reference evidence="1 2" key="1">
    <citation type="journal article" date="2022" name="New Phytol.">
        <title>Ecological generalism drives hyperdiversity of secondary metabolite gene clusters in xylarialean endophytes.</title>
        <authorList>
            <person name="Franco M.E.E."/>
            <person name="Wisecaver J.H."/>
            <person name="Arnold A.E."/>
            <person name="Ju Y.M."/>
            <person name="Slot J.C."/>
            <person name="Ahrendt S."/>
            <person name="Moore L.P."/>
            <person name="Eastman K.E."/>
            <person name="Scott K."/>
            <person name="Konkel Z."/>
            <person name="Mondo S.J."/>
            <person name="Kuo A."/>
            <person name="Hayes R.D."/>
            <person name="Haridas S."/>
            <person name="Andreopoulos B."/>
            <person name="Riley R."/>
            <person name="LaButti K."/>
            <person name="Pangilinan J."/>
            <person name="Lipzen A."/>
            <person name="Amirebrahimi M."/>
            <person name="Yan J."/>
            <person name="Adam C."/>
            <person name="Keymanesh K."/>
            <person name="Ng V."/>
            <person name="Louie K."/>
            <person name="Northen T."/>
            <person name="Drula E."/>
            <person name="Henrissat B."/>
            <person name="Hsieh H.M."/>
            <person name="Youens-Clark K."/>
            <person name="Lutzoni F."/>
            <person name="Miadlikowska J."/>
            <person name="Eastwood D.C."/>
            <person name="Hamelin R.C."/>
            <person name="Grigoriev I.V."/>
            <person name="U'Ren J.M."/>
        </authorList>
    </citation>
    <scope>NUCLEOTIDE SEQUENCE [LARGE SCALE GENOMIC DNA]</scope>
    <source>
        <strain evidence="1 2">CBS 119005</strain>
    </source>
</reference>
<sequence length="403" mass="45294">MTNSGRPELQSSGFASAEPSSSMFEQFRVPIAKSFSFVIPERFRSNNPFVVGWVDNLPGEVKREEPLAPAQTHAPKHSLDTLDQDEEDSHDGHRNKRARIGSALGRHPVSEKRRSRLSKPGINIVRRASNVYQRVFSRNSDDSSTGSTAQPSPLPPGTPSTPDRPRMRFVFVGDSGCGKSNLLLRYYNESYNPAYVPTHYELFDKTTNVDGQDVDLELWDTSGDFEQHQLKLLSYLAWDAVFLCFSLDSLSRFTNAQTKWVDEIRKHCRGVPIILTGLKKDTRIGSGMWAPLYPHMTARICATEGSRAAGVMRAIKYMECSAKTGENVNHVFEEGVRLVLNERAEEEELARLRSHSDAILLPWNILRDAMGHMGSRIAIEVIWGVPGKYASSTNPMYVMEFPM</sequence>
<dbReference type="EMBL" id="MU393636">
    <property type="protein sequence ID" value="KAI4859399.1"/>
    <property type="molecule type" value="Genomic_DNA"/>
</dbReference>
<comment type="caution">
    <text evidence="1">The sequence shown here is derived from an EMBL/GenBank/DDBJ whole genome shotgun (WGS) entry which is preliminary data.</text>
</comment>
<keyword evidence="1" id="KW-0378">Hydrolase</keyword>
<gene>
    <name evidence="1" type="ORF">F4820DRAFT_467016</name>
</gene>
<evidence type="ECO:0000313" key="2">
    <source>
        <dbReference type="Proteomes" id="UP001497700"/>
    </source>
</evidence>
<dbReference type="Proteomes" id="UP001497700">
    <property type="component" value="Unassembled WGS sequence"/>
</dbReference>